<proteinExistence type="predicted"/>
<dbReference type="PATRIC" id="fig|1218567.3.peg.3969"/>
<dbReference type="Proteomes" id="UP000011873">
    <property type="component" value="Unassembled WGS sequence"/>
</dbReference>
<accession>M6BP82</accession>
<evidence type="ECO:0000313" key="3">
    <source>
        <dbReference type="Proteomes" id="UP000011873"/>
    </source>
</evidence>
<dbReference type="AlphaFoldDB" id="M6BP82"/>
<evidence type="ECO:0000256" key="1">
    <source>
        <dbReference type="SAM" id="MobiDB-lite"/>
    </source>
</evidence>
<feature type="region of interest" description="Disordered" evidence="1">
    <location>
        <begin position="1"/>
        <end position="29"/>
    </location>
</feature>
<comment type="caution">
    <text evidence="2">The sequence shown here is derived from an EMBL/GenBank/DDBJ whole genome shotgun (WGS) entry which is preliminary data.</text>
</comment>
<organism evidence="2 3">
    <name type="scientific">Leptospira borgpetersenii serovar Hardjo-bovis str. Sponselee</name>
    <dbReference type="NCBI Taxonomy" id="1303729"/>
    <lineage>
        <taxon>Bacteria</taxon>
        <taxon>Pseudomonadati</taxon>
        <taxon>Spirochaetota</taxon>
        <taxon>Spirochaetia</taxon>
        <taxon>Leptospirales</taxon>
        <taxon>Leptospiraceae</taxon>
        <taxon>Leptospira</taxon>
    </lineage>
</organism>
<sequence>MEKREEFSVCSKKLDGKISQKRKPPERLHRFIDIHLPRSEAQE</sequence>
<evidence type="ECO:0000313" key="2">
    <source>
        <dbReference type="EMBL" id="EMJ78158.1"/>
    </source>
</evidence>
<protein>
    <submittedName>
        <fullName evidence="2">Uncharacterized protein</fullName>
    </submittedName>
</protein>
<gene>
    <name evidence="2" type="ORF">LEP1GSC016_1075</name>
</gene>
<name>M6BP82_LEPBO</name>
<dbReference type="EMBL" id="ANMU01000164">
    <property type="protein sequence ID" value="EMJ78158.1"/>
    <property type="molecule type" value="Genomic_DNA"/>
</dbReference>
<reference evidence="2 3" key="1">
    <citation type="submission" date="2013-01" db="EMBL/GenBank/DDBJ databases">
        <authorList>
            <person name="Harkins D.M."/>
            <person name="Durkin A.S."/>
            <person name="Brinkac L.M."/>
            <person name="Haft D.H."/>
            <person name="Selengut J.D."/>
            <person name="Sanka R."/>
            <person name="DePew J."/>
            <person name="Purushe J."/>
            <person name="Galloway R.L."/>
            <person name="Vinetz J.M."/>
            <person name="Sutton G.G."/>
            <person name="Nierman W.C."/>
            <person name="Fouts D.E."/>
        </authorList>
    </citation>
    <scope>NUCLEOTIDE SEQUENCE [LARGE SCALE GENOMIC DNA]</scope>
    <source>
        <strain evidence="2 3">Sponselee CDC</strain>
    </source>
</reference>